<reference evidence="2 3" key="1">
    <citation type="submission" date="2024-09" db="EMBL/GenBank/DDBJ databases">
        <title>Floridaenema gen nov. (Aerosakkonemataceae, Aerosakkonematales ord. nov., Cyanobacteria) from benthic tropical and subtropical fresh waters, with the description of four new species.</title>
        <authorList>
            <person name="Moretto J.A."/>
            <person name="Berthold D.E."/>
            <person name="Lefler F.W."/>
            <person name="Huang I.-S."/>
            <person name="Laughinghouse H. IV."/>
        </authorList>
    </citation>
    <scope>NUCLEOTIDE SEQUENCE [LARGE SCALE GENOMIC DNA]</scope>
    <source>
        <strain evidence="2 3">BLCC-F154</strain>
    </source>
</reference>
<dbReference type="Proteomes" id="UP001576776">
    <property type="component" value="Unassembled WGS sequence"/>
</dbReference>
<proteinExistence type="predicted"/>
<sequence length="172" mass="19695">MIPWNSKLAFTKTTSLLLFFTVVSSGVATKIARKDHQEQETEKQANYQLVQEIAHKETPNLMMPEKQVEVPVVLASRFKVKPEKRQTFLKLATAALEPTRAEAGVISYSFYEESNARNSFIYFEEWKSREALEQHLNAPYVTRLLENFPDIIDGEANIKVYDIKSLSHGLDS</sequence>
<keyword evidence="2" id="KW-0560">Oxidoreductase</keyword>
<name>A0ABV4Y6Q8_9CYAN</name>
<dbReference type="Gene3D" id="3.30.70.100">
    <property type="match status" value="1"/>
</dbReference>
<dbReference type="InterPro" id="IPR011008">
    <property type="entry name" value="Dimeric_a/b-barrel"/>
</dbReference>
<keyword evidence="2" id="KW-0503">Monooxygenase</keyword>
<dbReference type="PANTHER" id="PTHR33336">
    <property type="entry name" value="QUINOL MONOOXYGENASE YGIN-RELATED"/>
    <property type="match status" value="1"/>
</dbReference>
<protein>
    <submittedName>
        <fullName evidence="2">Quinol monooxygenase</fullName>
        <ecNumber evidence="2">1.-.-.-</ecNumber>
    </submittedName>
</protein>
<dbReference type="RefSeq" id="WP_413256020.1">
    <property type="nucleotide sequence ID" value="NZ_JBHFNS010000019.1"/>
</dbReference>
<dbReference type="PROSITE" id="PS51725">
    <property type="entry name" value="ABM"/>
    <property type="match status" value="1"/>
</dbReference>
<gene>
    <name evidence="2" type="ORF">ACE1B6_04375</name>
</gene>
<feature type="domain" description="ABM" evidence="1">
    <location>
        <begin position="72"/>
        <end position="161"/>
    </location>
</feature>
<dbReference type="PANTHER" id="PTHR33336:SF3">
    <property type="entry name" value="ABM DOMAIN-CONTAINING PROTEIN"/>
    <property type="match status" value="1"/>
</dbReference>
<evidence type="ECO:0000313" key="3">
    <source>
        <dbReference type="Proteomes" id="UP001576776"/>
    </source>
</evidence>
<organism evidence="2 3">
    <name type="scientific">Floridaenema fluviatile BLCC-F154</name>
    <dbReference type="NCBI Taxonomy" id="3153640"/>
    <lineage>
        <taxon>Bacteria</taxon>
        <taxon>Bacillati</taxon>
        <taxon>Cyanobacteriota</taxon>
        <taxon>Cyanophyceae</taxon>
        <taxon>Oscillatoriophycideae</taxon>
        <taxon>Aerosakkonematales</taxon>
        <taxon>Aerosakkonemataceae</taxon>
        <taxon>Floridanema</taxon>
        <taxon>Floridanema fluviatile</taxon>
    </lineage>
</organism>
<dbReference type="InterPro" id="IPR050744">
    <property type="entry name" value="AI-2_Isomerase_LsrG"/>
</dbReference>
<evidence type="ECO:0000259" key="1">
    <source>
        <dbReference type="PROSITE" id="PS51725"/>
    </source>
</evidence>
<dbReference type="EC" id="1.-.-.-" evidence="2"/>
<dbReference type="SUPFAM" id="SSF54909">
    <property type="entry name" value="Dimeric alpha+beta barrel"/>
    <property type="match status" value="1"/>
</dbReference>
<dbReference type="EMBL" id="JBHFNS010000019">
    <property type="protein sequence ID" value="MFB2934492.1"/>
    <property type="molecule type" value="Genomic_DNA"/>
</dbReference>
<comment type="caution">
    <text evidence="2">The sequence shown here is derived from an EMBL/GenBank/DDBJ whole genome shotgun (WGS) entry which is preliminary data.</text>
</comment>
<evidence type="ECO:0000313" key="2">
    <source>
        <dbReference type="EMBL" id="MFB2934492.1"/>
    </source>
</evidence>
<dbReference type="Pfam" id="PF03992">
    <property type="entry name" value="ABM"/>
    <property type="match status" value="1"/>
</dbReference>
<dbReference type="InterPro" id="IPR007138">
    <property type="entry name" value="ABM_dom"/>
</dbReference>
<dbReference type="GO" id="GO:0004497">
    <property type="term" value="F:monooxygenase activity"/>
    <property type="evidence" value="ECO:0007669"/>
    <property type="project" value="UniProtKB-KW"/>
</dbReference>
<accession>A0ABV4Y6Q8</accession>
<keyword evidence="3" id="KW-1185">Reference proteome</keyword>